<dbReference type="InterPro" id="IPR049712">
    <property type="entry name" value="Poly_export"/>
</dbReference>
<feature type="domain" description="Soluble ligand binding" evidence="4">
    <location>
        <begin position="140"/>
        <end position="185"/>
    </location>
</feature>
<evidence type="ECO:0000259" key="4">
    <source>
        <dbReference type="Pfam" id="PF10531"/>
    </source>
</evidence>
<dbReference type="InterPro" id="IPR019554">
    <property type="entry name" value="Soluble_ligand-bd"/>
</dbReference>
<gene>
    <name evidence="5" type="ORF">KCG49_08570</name>
</gene>
<organism evidence="5 6">
    <name type="scientific">Winogradskyella luteola</name>
    <dbReference type="NCBI Taxonomy" id="2828330"/>
    <lineage>
        <taxon>Bacteria</taxon>
        <taxon>Pseudomonadati</taxon>
        <taxon>Bacteroidota</taxon>
        <taxon>Flavobacteriia</taxon>
        <taxon>Flavobacteriales</taxon>
        <taxon>Flavobacteriaceae</taxon>
        <taxon>Winogradskyella</taxon>
    </lineage>
</organism>
<dbReference type="GO" id="GO:0015159">
    <property type="term" value="F:polysaccharide transmembrane transporter activity"/>
    <property type="evidence" value="ECO:0007669"/>
    <property type="project" value="InterPro"/>
</dbReference>
<dbReference type="Pfam" id="PF10531">
    <property type="entry name" value="SLBB"/>
    <property type="match status" value="1"/>
</dbReference>
<evidence type="ECO:0000256" key="2">
    <source>
        <dbReference type="SAM" id="Phobius"/>
    </source>
</evidence>
<dbReference type="EMBL" id="JAGSPD010000006">
    <property type="protein sequence ID" value="MBV7269240.1"/>
    <property type="molecule type" value="Genomic_DNA"/>
</dbReference>
<dbReference type="RefSeq" id="WP_218545855.1">
    <property type="nucleotide sequence ID" value="NZ_JAGSPD010000006.1"/>
</dbReference>
<keyword evidence="6" id="KW-1185">Reference proteome</keyword>
<feature type="transmembrane region" description="Helical" evidence="2">
    <location>
        <begin position="231"/>
        <end position="252"/>
    </location>
</feature>
<comment type="caution">
    <text evidence="5">The sequence shown here is derived from an EMBL/GenBank/DDBJ whole genome shotgun (WGS) entry which is preliminary data.</text>
</comment>
<evidence type="ECO:0000313" key="5">
    <source>
        <dbReference type="EMBL" id="MBV7269240.1"/>
    </source>
</evidence>
<proteinExistence type="predicted"/>
<dbReference type="InterPro" id="IPR003715">
    <property type="entry name" value="Poly_export_N"/>
</dbReference>
<sequence>MRIKIIALLFIIVFVSSCSTKKQVLYMQDAITEGSGKVNYESANIQPNDILKITVESLVPEAAIPYNKNSSQGMLPQNIQLLQLDGYLVSLNNTIKFPVLGEISTANKTTHQLEETIKDELISGGHLLSPTINVRLINAKVTILGEVNQPGVYTFTEQNITLLQALGYAGDLTINGKRDDILITREVDGIRKVTHIDLTSSSFMNSDFYFIKPNDVIVVNPNNPRVKSAGFVGNIGTVLTIASLALSVTILLTR</sequence>
<dbReference type="Proteomes" id="UP001138894">
    <property type="component" value="Unassembled WGS sequence"/>
</dbReference>
<feature type="domain" description="Polysaccharide export protein N-terminal" evidence="3">
    <location>
        <begin position="43"/>
        <end position="136"/>
    </location>
</feature>
<dbReference type="PANTHER" id="PTHR33619">
    <property type="entry name" value="POLYSACCHARIDE EXPORT PROTEIN GFCE-RELATED"/>
    <property type="match status" value="1"/>
</dbReference>
<dbReference type="PANTHER" id="PTHR33619:SF3">
    <property type="entry name" value="POLYSACCHARIDE EXPORT PROTEIN GFCE-RELATED"/>
    <property type="match status" value="1"/>
</dbReference>
<keyword evidence="1" id="KW-0732">Signal</keyword>
<evidence type="ECO:0000259" key="3">
    <source>
        <dbReference type="Pfam" id="PF02563"/>
    </source>
</evidence>
<accession>A0A9X1FAW5</accession>
<protein>
    <submittedName>
        <fullName evidence="5">Polysaccharide biosynthesis/export family protein</fullName>
    </submittedName>
</protein>
<keyword evidence="2" id="KW-0472">Membrane</keyword>
<dbReference type="PROSITE" id="PS51257">
    <property type="entry name" value="PROKAR_LIPOPROTEIN"/>
    <property type="match status" value="1"/>
</dbReference>
<keyword evidence="2" id="KW-0812">Transmembrane</keyword>
<reference evidence="5" key="1">
    <citation type="submission" date="2021-04" db="EMBL/GenBank/DDBJ databases">
        <authorList>
            <person name="Pira H."/>
            <person name="Risdian C."/>
            <person name="Wink J."/>
        </authorList>
    </citation>
    <scope>NUCLEOTIDE SEQUENCE</scope>
    <source>
        <strain evidence="5">WHY3</strain>
    </source>
</reference>
<name>A0A9X1FAW5_9FLAO</name>
<dbReference type="AlphaFoldDB" id="A0A9X1FAW5"/>
<evidence type="ECO:0000313" key="6">
    <source>
        <dbReference type="Proteomes" id="UP001138894"/>
    </source>
</evidence>
<keyword evidence="2" id="KW-1133">Transmembrane helix</keyword>
<evidence type="ECO:0000256" key="1">
    <source>
        <dbReference type="ARBA" id="ARBA00022729"/>
    </source>
</evidence>
<dbReference type="Pfam" id="PF02563">
    <property type="entry name" value="Poly_export"/>
    <property type="match status" value="1"/>
</dbReference>